<gene>
    <name evidence="5" type="ORF">D1012_11620</name>
</gene>
<dbReference type="Proteomes" id="UP000284547">
    <property type="component" value="Unassembled WGS sequence"/>
</dbReference>
<dbReference type="SUPFAM" id="SSF48613">
    <property type="entry name" value="Heme oxygenase-like"/>
    <property type="match status" value="1"/>
</dbReference>
<dbReference type="Pfam" id="PF03070">
    <property type="entry name" value="TENA_THI-4"/>
    <property type="match status" value="1"/>
</dbReference>
<dbReference type="PANTHER" id="PTHR43198">
    <property type="entry name" value="BIFUNCTIONAL TH2 PROTEIN"/>
    <property type="match status" value="1"/>
</dbReference>
<comment type="catalytic activity">
    <reaction evidence="1">
        <text>thiamine + H2O = 5-(2-hydroxyethyl)-4-methylthiazole + 4-amino-5-hydroxymethyl-2-methylpyrimidine + H(+)</text>
        <dbReference type="Rhea" id="RHEA:17509"/>
        <dbReference type="ChEBI" id="CHEBI:15377"/>
        <dbReference type="ChEBI" id="CHEBI:15378"/>
        <dbReference type="ChEBI" id="CHEBI:16892"/>
        <dbReference type="ChEBI" id="CHEBI:17957"/>
        <dbReference type="ChEBI" id="CHEBI:18385"/>
        <dbReference type="EC" id="3.5.99.2"/>
    </reaction>
</comment>
<comment type="catalytic activity">
    <reaction evidence="1">
        <text>4-amino-5-aminomethyl-2-methylpyrimidine + H2O = 4-amino-5-hydroxymethyl-2-methylpyrimidine + NH4(+)</text>
        <dbReference type="Rhea" id="RHEA:31799"/>
        <dbReference type="ChEBI" id="CHEBI:15377"/>
        <dbReference type="ChEBI" id="CHEBI:16892"/>
        <dbReference type="ChEBI" id="CHEBI:28938"/>
        <dbReference type="ChEBI" id="CHEBI:63416"/>
        <dbReference type="EC" id="3.5.99.2"/>
    </reaction>
</comment>
<name>A0A411Z2K0_9RHOB</name>
<evidence type="ECO:0000313" key="5">
    <source>
        <dbReference type="EMBL" id="RGP37293.1"/>
    </source>
</evidence>
<accession>A0A411Z2K0</accession>
<evidence type="ECO:0000256" key="2">
    <source>
        <dbReference type="PIRSR" id="PIRSR003170-1"/>
    </source>
</evidence>
<dbReference type="EMBL" id="QWEY01000005">
    <property type="protein sequence ID" value="RGP37293.1"/>
    <property type="molecule type" value="Genomic_DNA"/>
</dbReference>
<protein>
    <recommendedName>
        <fullName evidence="1">Aminopyrimidine aminohydrolase</fullName>
        <ecNumber evidence="1">3.5.99.2</ecNumber>
    </recommendedName>
</protein>
<dbReference type="UniPathway" id="UPA00060"/>
<dbReference type="PANTHER" id="PTHR43198:SF2">
    <property type="entry name" value="SI:CH1073-67J19.1-RELATED"/>
    <property type="match status" value="1"/>
</dbReference>
<evidence type="ECO:0000256" key="1">
    <source>
        <dbReference type="PIRNR" id="PIRNR003170"/>
    </source>
</evidence>
<comment type="similarity">
    <text evidence="1">Belongs to the TenA family.</text>
</comment>
<keyword evidence="1" id="KW-0784">Thiamine biosynthesis</keyword>
<dbReference type="CDD" id="cd19358">
    <property type="entry name" value="TenA_E_Spr0628-like"/>
    <property type="match status" value="1"/>
</dbReference>
<dbReference type="GO" id="GO:0005829">
    <property type="term" value="C:cytosol"/>
    <property type="evidence" value="ECO:0007669"/>
    <property type="project" value="TreeGrafter"/>
</dbReference>
<comment type="pathway">
    <text evidence="1">Cofactor biosynthesis; thiamine diphosphate biosynthesis.</text>
</comment>
<keyword evidence="1" id="KW-0378">Hydrolase</keyword>
<evidence type="ECO:0000259" key="4">
    <source>
        <dbReference type="Pfam" id="PF03070"/>
    </source>
</evidence>
<dbReference type="Gene3D" id="1.20.910.10">
    <property type="entry name" value="Heme oxygenase-like"/>
    <property type="match status" value="1"/>
</dbReference>
<dbReference type="InterPro" id="IPR004305">
    <property type="entry name" value="Thiaminase-2/PQQC"/>
</dbReference>
<dbReference type="GO" id="GO:0009228">
    <property type="term" value="P:thiamine biosynthetic process"/>
    <property type="evidence" value="ECO:0007669"/>
    <property type="project" value="UniProtKB-KW"/>
</dbReference>
<dbReference type="InterPro" id="IPR050967">
    <property type="entry name" value="Thiamine_Salvage_TenA"/>
</dbReference>
<dbReference type="GO" id="GO:0009229">
    <property type="term" value="P:thiamine diphosphate biosynthetic process"/>
    <property type="evidence" value="ECO:0007669"/>
    <property type="project" value="UniProtKB-UniPathway"/>
</dbReference>
<dbReference type="EC" id="3.5.99.2" evidence="1"/>
<dbReference type="InterPro" id="IPR016084">
    <property type="entry name" value="Haem_Oase-like_multi-hlx"/>
</dbReference>
<dbReference type="OrthoDB" id="3711545at2"/>
<reference evidence="5 6" key="1">
    <citation type="submission" date="2018-08" db="EMBL/GenBank/DDBJ databases">
        <title>Flavobacterium tibetense sp. nov., isolated from a wetland YonghuCo on Tibetan Plateau.</title>
        <authorList>
            <person name="Phurbu D."/>
            <person name="Lu H."/>
            <person name="Xing P."/>
        </authorList>
    </citation>
    <scope>NUCLEOTIDE SEQUENCE [LARGE SCALE GENOMIC DNA]</scope>
    <source>
        <strain evidence="5 6">DJC</strain>
    </source>
</reference>
<feature type="domain" description="Thiaminase-2/PQQC" evidence="4">
    <location>
        <begin position="15"/>
        <end position="213"/>
    </location>
</feature>
<comment type="caution">
    <text evidence="5">The sequence shown here is derived from an EMBL/GenBank/DDBJ whole genome shotgun (WGS) entry which is preliminary data.</text>
</comment>
<dbReference type="GO" id="GO:0050334">
    <property type="term" value="F:thiaminase activity"/>
    <property type="evidence" value="ECO:0007669"/>
    <property type="project" value="UniProtKB-UniRule"/>
</dbReference>
<feature type="binding site" evidence="3">
    <location>
        <position position="134"/>
    </location>
    <ligand>
        <name>substrate</name>
    </ligand>
</feature>
<keyword evidence="6" id="KW-1185">Reference proteome</keyword>
<evidence type="ECO:0000256" key="3">
    <source>
        <dbReference type="PIRSR" id="PIRSR003170-2"/>
    </source>
</evidence>
<feature type="binding site" evidence="3">
    <location>
        <position position="44"/>
    </location>
    <ligand>
        <name>substrate</name>
    </ligand>
</feature>
<feature type="active site" description="Proton donor" evidence="2">
    <location>
        <position position="204"/>
    </location>
</feature>
<organism evidence="5 6">
    <name type="scientific">Pseudotabrizicola alkalilacus</name>
    <dbReference type="NCBI Taxonomy" id="2305252"/>
    <lineage>
        <taxon>Bacteria</taxon>
        <taxon>Pseudomonadati</taxon>
        <taxon>Pseudomonadota</taxon>
        <taxon>Alphaproteobacteria</taxon>
        <taxon>Rhodobacterales</taxon>
        <taxon>Paracoccaceae</taxon>
        <taxon>Pseudotabrizicola</taxon>
    </lineage>
</organism>
<dbReference type="InterPro" id="IPR026285">
    <property type="entry name" value="TenA_E"/>
</dbReference>
<evidence type="ECO:0000313" key="6">
    <source>
        <dbReference type="Proteomes" id="UP000284547"/>
    </source>
</evidence>
<dbReference type="PIRSF" id="PIRSF003170">
    <property type="entry name" value="Pet18p"/>
    <property type="match status" value="1"/>
</dbReference>
<dbReference type="AlphaFoldDB" id="A0A411Z2K0"/>
<proteinExistence type="inferred from homology"/>
<comment type="function">
    <text evidence="1">Catalyzes an amino-pyrimidine hydrolysis reaction at the C5' of the pyrimidine moiety of thiamine compounds, a reaction that is part of a thiamine salvage pathway. Thus, catalyzes the conversion of 4-amino-5-aminomethyl-2-methylpyrimidine to 4-amino-5-hydroxymethyl-2-methylpyrimidine (HMP).</text>
</comment>
<feature type="binding site" evidence="3">
    <location>
        <position position="82"/>
    </location>
    <ligand>
        <name>substrate</name>
    </ligand>
</feature>
<sequence length="218" mass="23533">MRPTDHLTSLCAADWAAATRHAFTDALADGTLPEPLMLGYLRQDYLFVEDFTRLLGAMIAHAPSLADAVPAGQFMGLICGAENTFFQRAIAALGGDPAQPAPPHPVTVAFQALMREAAGSGRYEQMLAVLVVAEGSYLDWASPHAAKSAYLPFWFGDWIDLHAGPGFEGFVAYLRGQLDAVWTDLTPAEQHAVEERFTTAVQLERAFFDAALTGFDAA</sequence>
<dbReference type="RefSeq" id="WP_118152304.1">
    <property type="nucleotide sequence ID" value="NZ_QWEY01000005.1"/>
</dbReference>